<keyword evidence="2" id="KW-1185">Reference proteome</keyword>
<dbReference type="Proteomes" id="UP000005039">
    <property type="component" value="Unassembled WGS sequence"/>
</dbReference>
<dbReference type="EMBL" id="AJGH01000119">
    <property type="protein sequence ID" value="EIC94777.1"/>
    <property type="molecule type" value="Genomic_DNA"/>
</dbReference>
<evidence type="ECO:0000313" key="1">
    <source>
        <dbReference type="EMBL" id="EIC94777.1"/>
    </source>
</evidence>
<organism evidence="1 2">
    <name type="scientific">Lachnoanaerobaculum saburreum F0468</name>
    <dbReference type="NCBI Taxonomy" id="1095750"/>
    <lineage>
        <taxon>Bacteria</taxon>
        <taxon>Bacillati</taxon>
        <taxon>Bacillota</taxon>
        <taxon>Clostridia</taxon>
        <taxon>Lachnospirales</taxon>
        <taxon>Lachnospiraceae</taxon>
        <taxon>Lachnoanaerobaculum</taxon>
    </lineage>
</organism>
<comment type="caution">
    <text evidence="1">The sequence shown here is derived from an EMBL/GenBank/DDBJ whole genome shotgun (WGS) entry which is preliminary data.</text>
</comment>
<dbReference type="PATRIC" id="fig|1095750.3.peg.2386"/>
<dbReference type="AlphaFoldDB" id="I0R519"/>
<sequence>MIPDFSGFEISEEVAAKNYERLEKAEQDKDSEPMECLLAMLRVFDGVRLYRL</sequence>
<evidence type="ECO:0000313" key="2">
    <source>
        <dbReference type="Proteomes" id="UP000005039"/>
    </source>
</evidence>
<protein>
    <submittedName>
        <fullName evidence="1">Uncharacterized protein</fullName>
    </submittedName>
</protein>
<name>I0R519_9FIRM</name>
<accession>I0R519</accession>
<gene>
    <name evidence="1" type="ORF">HMPREF9970_1876</name>
</gene>
<proteinExistence type="predicted"/>
<reference evidence="1 2" key="1">
    <citation type="submission" date="2012-03" db="EMBL/GenBank/DDBJ databases">
        <authorList>
            <person name="Durkin A.S."/>
            <person name="McCorrison J."/>
            <person name="Torralba M."/>
            <person name="Gillis M."/>
            <person name="Methe B."/>
            <person name="Sutton G."/>
            <person name="Nelson K.E."/>
        </authorList>
    </citation>
    <scope>NUCLEOTIDE SEQUENCE [LARGE SCALE GENOMIC DNA]</scope>
    <source>
        <strain evidence="1 2">F0468</strain>
    </source>
</reference>